<protein>
    <submittedName>
        <fullName evidence="2">Uncharacterized protein</fullName>
    </submittedName>
</protein>
<evidence type="ECO:0000313" key="2">
    <source>
        <dbReference type="EMBL" id="EYE97776.1"/>
    </source>
</evidence>
<accession>A0A017SLW9</accession>
<name>A0A017SLW9_ASPRC</name>
<dbReference type="GeneID" id="63693412"/>
<dbReference type="InterPro" id="IPR036424">
    <property type="entry name" value="UPP_synth-like_sf"/>
</dbReference>
<dbReference type="RefSeq" id="XP_040641464.1">
    <property type="nucleotide sequence ID" value="XM_040778288.1"/>
</dbReference>
<dbReference type="Proteomes" id="UP000019804">
    <property type="component" value="Unassembled WGS sequence"/>
</dbReference>
<dbReference type="Gene3D" id="3.40.1180.10">
    <property type="entry name" value="Decaprenyl diphosphate synthase-like"/>
    <property type="match status" value="1"/>
</dbReference>
<dbReference type="HOGENOM" id="CLU_2072649_0_0_1"/>
<evidence type="ECO:0000313" key="3">
    <source>
        <dbReference type="Proteomes" id="UP000019804"/>
    </source>
</evidence>
<dbReference type="AlphaFoldDB" id="A0A017SLW9"/>
<organism evidence="2 3">
    <name type="scientific">Aspergillus ruber (strain CBS 135680)</name>
    <dbReference type="NCBI Taxonomy" id="1388766"/>
    <lineage>
        <taxon>Eukaryota</taxon>
        <taxon>Fungi</taxon>
        <taxon>Dikarya</taxon>
        <taxon>Ascomycota</taxon>
        <taxon>Pezizomycotina</taxon>
        <taxon>Eurotiomycetes</taxon>
        <taxon>Eurotiomycetidae</taxon>
        <taxon>Eurotiales</taxon>
        <taxon>Aspergillaceae</taxon>
        <taxon>Aspergillus</taxon>
        <taxon>Aspergillus subgen. Aspergillus</taxon>
    </lineage>
</organism>
<dbReference type="GO" id="GO:0016765">
    <property type="term" value="F:transferase activity, transferring alkyl or aryl (other than methyl) groups"/>
    <property type="evidence" value="ECO:0007669"/>
    <property type="project" value="InterPro"/>
</dbReference>
<feature type="region of interest" description="Disordered" evidence="1">
    <location>
        <begin position="1"/>
        <end position="20"/>
    </location>
</feature>
<proteinExistence type="predicted"/>
<dbReference type="SUPFAM" id="SSF64005">
    <property type="entry name" value="Undecaprenyl diphosphate synthase"/>
    <property type="match status" value="1"/>
</dbReference>
<gene>
    <name evidence="2" type="ORF">EURHEDRAFT_305577</name>
</gene>
<dbReference type="OrthoDB" id="4173905at2759"/>
<sequence length="118" mass="13840">MECRQQSTTKRQHHSSTGLQKNLRSISIRHLLATIQEWSVSSPCIVLKQKGIPRRTSSSGPRGRTRLSDYMLWQCCENTHLRFITCYLSEIRTWRLVLAVFNWRRGLSFYMCSPNPKP</sequence>
<reference evidence="3" key="1">
    <citation type="journal article" date="2014" name="Nat. Commun.">
        <title>Genomic adaptations of the halophilic Dead Sea filamentous fungus Eurotium rubrum.</title>
        <authorList>
            <person name="Kis-Papo T."/>
            <person name="Weig A.R."/>
            <person name="Riley R."/>
            <person name="Persoh D."/>
            <person name="Salamov A."/>
            <person name="Sun H."/>
            <person name="Lipzen A."/>
            <person name="Wasser S.P."/>
            <person name="Rambold G."/>
            <person name="Grigoriev I.V."/>
            <person name="Nevo E."/>
        </authorList>
    </citation>
    <scope>NUCLEOTIDE SEQUENCE [LARGE SCALE GENOMIC DNA]</scope>
    <source>
        <strain evidence="3">CBS 135680</strain>
    </source>
</reference>
<keyword evidence="3" id="KW-1185">Reference proteome</keyword>
<evidence type="ECO:0000256" key="1">
    <source>
        <dbReference type="SAM" id="MobiDB-lite"/>
    </source>
</evidence>
<dbReference type="EMBL" id="KK088415">
    <property type="protein sequence ID" value="EYE97776.1"/>
    <property type="molecule type" value="Genomic_DNA"/>
</dbReference>